<keyword evidence="1" id="KW-0472">Membrane</keyword>
<protein>
    <submittedName>
        <fullName evidence="2">Uncharacterized protein</fullName>
    </submittedName>
</protein>
<evidence type="ECO:0000313" key="3">
    <source>
        <dbReference type="Proteomes" id="UP000264036"/>
    </source>
</evidence>
<dbReference type="Proteomes" id="UP000264036">
    <property type="component" value="Unassembled WGS sequence"/>
</dbReference>
<name>A0A356LAK4_9BURK</name>
<comment type="caution">
    <text evidence="2">The sequence shown here is derived from an EMBL/GenBank/DDBJ whole genome shotgun (WGS) entry which is preliminary data.</text>
</comment>
<keyword evidence="1" id="KW-0812">Transmembrane</keyword>
<evidence type="ECO:0000256" key="1">
    <source>
        <dbReference type="SAM" id="Phobius"/>
    </source>
</evidence>
<feature type="transmembrane region" description="Helical" evidence="1">
    <location>
        <begin position="6"/>
        <end position="26"/>
    </location>
</feature>
<dbReference type="EMBL" id="DOEK01000003">
    <property type="protein sequence ID" value="HBP27954.1"/>
    <property type="molecule type" value="Genomic_DNA"/>
</dbReference>
<accession>A0A356LAK4</accession>
<dbReference type="AlphaFoldDB" id="A0A356LAK4"/>
<organism evidence="2 3">
    <name type="scientific">Advenella kashmirensis</name>
    <dbReference type="NCBI Taxonomy" id="310575"/>
    <lineage>
        <taxon>Bacteria</taxon>
        <taxon>Pseudomonadati</taxon>
        <taxon>Pseudomonadota</taxon>
        <taxon>Betaproteobacteria</taxon>
        <taxon>Burkholderiales</taxon>
        <taxon>Alcaligenaceae</taxon>
    </lineage>
</organism>
<keyword evidence="1" id="KW-1133">Transmembrane helix</keyword>
<sequence length="101" mass="11393">MVEEAAKWLFGSSAVVAAVIALLRFAQSTYMKDKENRANLGGNLSVVGNQQGLIDELTEQAERWKKDFYDERKRADEWQEKYLALAQSKGEKQSANPTLPD</sequence>
<gene>
    <name evidence="2" type="ORF">DD666_00880</name>
</gene>
<evidence type="ECO:0000313" key="2">
    <source>
        <dbReference type="EMBL" id="HBP27954.1"/>
    </source>
</evidence>
<reference evidence="2 3" key="1">
    <citation type="journal article" date="2018" name="Nat. Biotechnol.">
        <title>A standardized bacterial taxonomy based on genome phylogeny substantially revises the tree of life.</title>
        <authorList>
            <person name="Parks D.H."/>
            <person name="Chuvochina M."/>
            <person name="Waite D.W."/>
            <person name="Rinke C."/>
            <person name="Skarshewski A."/>
            <person name="Chaumeil P.A."/>
            <person name="Hugenholtz P."/>
        </authorList>
    </citation>
    <scope>NUCLEOTIDE SEQUENCE [LARGE SCALE GENOMIC DNA]</scope>
    <source>
        <strain evidence="2">UBA10707</strain>
    </source>
</reference>
<proteinExistence type="predicted"/>